<dbReference type="Pfam" id="PF04545">
    <property type="entry name" value="Sigma70_r4"/>
    <property type="match status" value="1"/>
</dbReference>
<dbReference type="InterPro" id="IPR036388">
    <property type="entry name" value="WH-like_DNA-bd_sf"/>
</dbReference>
<dbReference type="CDD" id="cd06171">
    <property type="entry name" value="Sigma70_r4"/>
    <property type="match status" value="1"/>
</dbReference>
<dbReference type="InterPro" id="IPR013325">
    <property type="entry name" value="RNA_pol_sigma_r2"/>
</dbReference>
<dbReference type="InterPro" id="IPR050239">
    <property type="entry name" value="Sigma-70_RNA_pol_init_factors"/>
</dbReference>
<dbReference type="AlphaFoldDB" id="A0A096D1J9"/>
<dbReference type="PANTHER" id="PTHR30603:SF47">
    <property type="entry name" value="RNA POLYMERASE SIGMA FACTOR SIGD, CHLOROPLASTIC"/>
    <property type="match status" value="1"/>
</dbReference>
<dbReference type="RefSeq" id="WP_008447560.1">
    <property type="nucleotide sequence ID" value="NZ_JRNU01000040.1"/>
</dbReference>
<evidence type="ECO:0000259" key="6">
    <source>
        <dbReference type="Pfam" id="PF04545"/>
    </source>
</evidence>
<dbReference type="EMBL" id="JRNU01000040">
    <property type="protein sequence ID" value="KGF51349.1"/>
    <property type="molecule type" value="Genomic_DNA"/>
</dbReference>
<dbReference type="Gene3D" id="1.20.120.1810">
    <property type="match status" value="1"/>
</dbReference>
<dbReference type="PANTHER" id="PTHR30603">
    <property type="entry name" value="RNA POLYMERASE SIGMA FACTOR RPO"/>
    <property type="match status" value="1"/>
</dbReference>
<dbReference type="SUPFAM" id="SSF88946">
    <property type="entry name" value="Sigma2 domain of RNA polymerase sigma factors"/>
    <property type="match status" value="1"/>
</dbReference>
<dbReference type="GO" id="GO:0006352">
    <property type="term" value="P:DNA-templated transcription initiation"/>
    <property type="evidence" value="ECO:0007669"/>
    <property type="project" value="InterPro"/>
</dbReference>
<dbReference type="Proteomes" id="UP000029614">
    <property type="component" value="Unassembled WGS sequence"/>
</dbReference>
<dbReference type="GO" id="GO:0016987">
    <property type="term" value="F:sigma factor activity"/>
    <property type="evidence" value="ECO:0007669"/>
    <property type="project" value="UniProtKB-KW"/>
</dbReference>
<gene>
    <name evidence="7" type="ORF">HMPREF9302_07785</name>
</gene>
<dbReference type="SUPFAM" id="SSF88659">
    <property type="entry name" value="Sigma3 and sigma4 domains of RNA polymerase sigma factors"/>
    <property type="match status" value="1"/>
</dbReference>
<keyword evidence="1" id="KW-0805">Transcription regulation</keyword>
<dbReference type="InterPro" id="IPR007630">
    <property type="entry name" value="RNA_pol_sigma70_r4"/>
</dbReference>
<accession>A0A096D1J9</accession>
<evidence type="ECO:0000256" key="3">
    <source>
        <dbReference type="ARBA" id="ARBA00023125"/>
    </source>
</evidence>
<dbReference type="NCBIfam" id="TIGR02937">
    <property type="entry name" value="sigma70-ECF"/>
    <property type="match status" value="1"/>
</dbReference>
<reference evidence="7 8" key="1">
    <citation type="submission" date="2014-07" db="EMBL/GenBank/DDBJ databases">
        <authorList>
            <person name="McCorrison J."/>
            <person name="Sanka R."/>
            <person name="Torralba M."/>
            <person name="Gillis M."/>
            <person name="Haft D.H."/>
            <person name="Methe B."/>
            <person name="Sutton G."/>
            <person name="Nelson K.E."/>
        </authorList>
    </citation>
    <scope>NUCLEOTIDE SEQUENCE [LARGE SCALE GENOMIC DNA]</scope>
    <source>
        <strain evidence="7 8">DNF00058</strain>
    </source>
</reference>
<dbReference type="OrthoDB" id="9809557at2"/>
<dbReference type="Pfam" id="PF04542">
    <property type="entry name" value="Sigma70_r2"/>
    <property type="match status" value="1"/>
</dbReference>
<evidence type="ECO:0000256" key="2">
    <source>
        <dbReference type="ARBA" id="ARBA00023082"/>
    </source>
</evidence>
<proteinExistence type="predicted"/>
<evidence type="ECO:0000256" key="4">
    <source>
        <dbReference type="ARBA" id="ARBA00023163"/>
    </source>
</evidence>
<keyword evidence="8" id="KW-1185">Reference proteome</keyword>
<sequence>MAVNEKYIGDIIGENLLSDEEEVQLSNRIKIGDAKALEKLTKANLTFVVSIAHQYKEQGLDEDDLISEGNIGMMYAAQKFDGSKGIRFVKFAAPYIRKAIEKSIKEQTTLYKVPKKENKLFEKKRAKPVSLDQPIPVGSNNKLTLQNLIPNNNNKDTDDSVNSNILNTILMQSINCLNEREKAVITQLYGINGTSLTMAEVATSLGLKRERVRQIRNTALRKLYRKMR</sequence>
<keyword evidence="2" id="KW-0731">Sigma factor</keyword>
<dbReference type="Gene3D" id="1.10.10.10">
    <property type="entry name" value="Winged helix-like DNA-binding domain superfamily/Winged helix DNA-binding domain"/>
    <property type="match status" value="1"/>
</dbReference>
<dbReference type="PIRSF" id="PIRSF000770">
    <property type="entry name" value="RNA_pol_sigma-SigE/K"/>
    <property type="match status" value="1"/>
</dbReference>
<comment type="caution">
    <text evidence="7">The sequence shown here is derived from an EMBL/GenBank/DDBJ whole genome shotgun (WGS) entry which is preliminary data.</text>
</comment>
<dbReference type="GO" id="GO:0003677">
    <property type="term" value="F:DNA binding"/>
    <property type="evidence" value="ECO:0007669"/>
    <property type="project" value="UniProtKB-KW"/>
</dbReference>
<dbReference type="InterPro" id="IPR000943">
    <property type="entry name" value="RNA_pol_sigma70"/>
</dbReference>
<evidence type="ECO:0000313" key="7">
    <source>
        <dbReference type="EMBL" id="KGF51349.1"/>
    </source>
</evidence>
<dbReference type="InterPro" id="IPR007627">
    <property type="entry name" value="RNA_pol_sigma70_r2"/>
</dbReference>
<evidence type="ECO:0000313" key="8">
    <source>
        <dbReference type="Proteomes" id="UP000029614"/>
    </source>
</evidence>
<name>A0A096D1J9_9BACT</name>
<protein>
    <submittedName>
        <fullName evidence="7">RNA polymerase sigma factor RpoD family protein</fullName>
    </submittedName>
</protein>
<dbReference type="InterPro" id="IPR014284">
    <property type="entry name" value="RNA_pol_sigma-70_dom"/>
</dbReference>
<evidence type="ECO:0000259" key="5">
    <source>
        <dbReference type="Pfam" id="PF04542"/>
    </source>
</evidence>
<dbReference type="PRINTS" id="PR00046">
    <property type="entry name" value="SIGMA70FCT"/>
</dbReference>
<evidence type="ECO:0000256" key="1">
    <source>
        <dbReference type="ARBA" id="ARBA00023015"/>
    </source>
</evidence>
<dbReference type="InterPro" id="IPR013324">
    <property type="entry name" value="RNA_pol_sigma_r3/r4-like"/>
</dbReference>
<organism evidence="7 8">
    <name type="scientific">Prevotella amnii DNF00058</name>
    <dbReference type="NCBI Taxonomy" id="1401066"/>
    <lineage>
        <taxon>Bacteria</taxon>
        <taxon>Pseudomonadati</taxon>
        <taxon>Bacteroidota</taxon>
        <taxon>Bacteroidia</taxon>
        <taxon>Bacteroidales</taxon>
        <taxon>Prevotellaceae</taxon>
        <taxon>Prevotella</taxon>
    </lineage>
</organism>
<feature type="domain" description="RNA polymerase sigma-70 region 4" evidence="6">
    <location>
        <begin position="174"/>
        <end position="224"/>
    </location>
</feature>
<keyword evidence="4" id="KW-0804">Transcription</keyword>
<keyword evidence="3" id="KW-0238">DNA-binding</keyword>
<feature type="domain" description="RNA polymerase sigma-70 region 2" evidence="5">
    <location>
        <begin position="42"/>
        <end position="107"/>
    </location>
</feature>